<accession>A0A191VYC0</accession>
<dbReference type="Proteomes" id="UP000259721">
    <property type="component" value="Segment"/>
</dbReference>
<organism evidence="1 2">
    <name type="scientific">Dinoroseobacter phage DS-1410Ws-06</name>
    <dbReference type="NCBI Taxonomy" id="1815983"/>
    <lineage>
        <taxon>Viruses</taxon>
        <taxon>Duplodnaviria</taxon>
        <taxon>Heunggongvirae</taxon>
        <taxon>Uroviricota</taxon>
        <taxon>Caudoviricetes</taxon>
        <taxon>Schitoviridae</taxon>
        <taxon>Rhodovirinae</taxon>
        <taxon>Sanyabayvirus</taxon>
        <taxon>Sanyabayvirus DS1410Ws06</taxon>
    </lineage>
</organism>
<name>A0A191VYC0_9CAUD</name>
<reference evidence="1 2" key="1">
    <citation type="journal article" date="2016" name="Curr. Microbiol.">
        <title>Characterization and Complete Genome Sequences of Three N4-Like Roseobacter Phages Isolated from the South China Sea.</title>
        <authorList>
            <person name="Li B."/>
            <person name="Zhang S."/>
            <person name="Long L."/>
            <person name="Huang S."/>
        </authorList>
    </citation>
    <scope>NUCLEOTIDE SEQUENCE [LARGE SCALE GENOMIC DNA]</scope>
</reference>
<evidence type="ECO:0000313" key="1">
    <source>
        <dbReference type="EMBL" id="ANJ20709.1"/>
    </source>
</evidence>
<proteinExistence type="predicted"/>
<protein>
    <submittedName>
        <fullName evidence="1">DNA primase</fullName>
    </submittedName>
</protein>
<sequence length="731" mass="83129">MTDFYDRSVIENIPHHPAMEELVDLLCHRTGNVNRDFFQAEVAYFLGLMPAAMRTTINSPERGKIPINIYSIALATSGFGKGHSVSLMEQVLQDFREDYMHGSFYQLAEQNLFDLAVDIAAAKGGDEAKEKEALDNDFKKQGHAPFIFDSGTGPAVKQLRYKLLLAGAGSINFQMDEIGSNLLGNNEVLNVFLELYDLGKIKAKLVKNTPDNERGMDIGGMTPANMLMFGTNSKLFDGAKVEEEFYSMLSTGYARRCFFGIGKSETKFATVDPEDVYNGLVSKNQSIALTKWRTYFQRFADPRYHKLELDVPKAVGVELTAYRLQCEAEANAMPEHEEIRKAELSHRYFKSLKLAGVYAFIDESPEITDTHLRQAIKVAEESGASFQKLLKRERNFVRLAKYIAAAPDNLTHADLVEDLPYYPTSTVARKEMMDLAMAWGVSNHVVITKNVVQSVEFFSGSTLQETDLNKLIFSMSDHFAYDYEPQQRSLEDLEKLFKADGLHWANHTFEGEHRSEDKVVPGFNMIVIDIDGDMYDKNGNQIKHAIRKEMVHDLLKDFTFATYTTKSHTDEEHRFRLIIPTNYVLHLDKDDYKEFMDSFALWLPFDSDTAANQRSRKWRTNPLGEVHINRGPQVLDVLPFIPKTKANNEYVQQVADLGNLDALERWFLNNMDVGNRNNHLLNYAMMLKDGGLPFDEVEAKTLDLNKRCHAPLKQDELYSTVLKSVGSKYST</sequence>
<dbReference type="EMBL" id="KU885988">
    <property type="protein sequence ID" value="ANJ20709.1"/>
    <property type="molecule type" value="Genomic_DNA"/>
</dbReference>
<gene>
    <name evidence="1" type="ORF">DSp06_gp52</name>
</gene>
<keyword evidence="2" id="KW-1185">Reference proteome</keyword>
<evidence type="ECO:0000313" key="2">
    <source>
        <dbReference type="Proteomes" id="UP000259721"/>
    </source>
</evidence>